<dbReference type="OMA" id="NRWYFPA"/>
<keyword evidence="7 9" id="KW-1133">Transmembrane helix</keyword>
<keyword evidence="2 9" id="KW-1003">Cell membrane</keyword>
<evidence type="ECO:0000256" key="3">
    <source>
        <dbReference type="ARBA" id="ARBA00022670"/>
    </source>
</evidence>
<evidence type="ECO:0000313" key="13">
    <source>
        <dbReference type="Proteomes" id="UP000197424"/>
    </source>
</evidence>
<feature type="transmembrane region" description="Helical" evidence="9">
    <location>
        <begin position="19"/>
        <end position="37"/>
    </location>
</feature>
<comment type="subcellular location">
    <subcellularLocation>
        <location evidence="9">Cell membrane</location>
        <topology evidence="9">Multi-pass membrane protein</topology>
    </subcellularLocation>
</comment>
<dbReference type="EMBL" id="CP022115">
    <property type="protein sequence ID" value="ASJ23437.1"/>
    <property type="molecule type" value="Genomic_DNA"/>
</dbReference>
<feature type="transmembrane region" description="Helical" evidence="9">
    <location>
        <begin position="140"/>
        <end position="160"/>
    </location>
</feature>
<dbReference type="GO" id="GO:0006508">
    <property type="term" value="P:proteolysis"/>
    <property type="evidence" value="ECO:0007669"/>
    <property type="project" value="UniProtKB-KW"/>
</dbReference>
<keyword evidence="4 9" id="KW-0812">Transmembrane</keyword>
<sequence>MTIFSDRASRVPMHKRTGWYFLALVVLLVDQFTKVYFDSAFRYGEVREVIPGFFNWVLVYNPGAAFSFLSDAGGWQRYFFSLLALAVTVWLGGLIWRGRQSQLMNCAASLIIGGALGNLIDRLAYGHVVDFIQLYYGSFVWPAFNLADSAICLGAALMVIDGFRKEKRR</sequence>
<keyword evidence="6 9" id="KW-0378">Hydrolase</keyword>
<keyword evidence="3 9" id="KW-0645">Protease</keyword>
<organism evidence="12 13">
    <name type="scientific">Laribacter hongkongensis</name>
    <dbReference type="NCBI Taxonomy" id="168471"/>
    <lineage>
        <taxon>Bacteria</taxon>
        <taxon>Pseudomonadati</taxon>
        <taxon>Pseudomonadota</taxon>
        <taxon>Betaproteobacteria</taxon>
        <taxon>Neisseriales</taxon>
        <taxon>Aquaspirillaceae</taxon>
        <taxon>Laribacter</taxon>
    </lineage>
</organism>
<protein>
    <recommendedName>
        <fullName evidence="9">Lipoprotein signal peptidase</fullName>
        <ecNumber evidence="9">3.4.23.36</ecNumber>
    </recommendedName>
    <alternativeName>
        <fullName evidence="9">Prolipoprotein signal peptidase</fullName>
    </alternativeName>
    <alternativeName>
        <fullName evidence="9">Signal peptidase II</fullName>
        <shortName evidence="9">SPase II</shortName>
    </alternativeName>
</protein>
<dbReference type="NCBIfam" id="TIGR00077">
    <property type="entry name" value="lspA"/>
    <property type="match status" value="1"/>
</dbReference>
<keyword evidence="12" id="KW-0449">Lipoprotein</keyword>
<evidence type="ECO:0000256" key="9">
    <source>
        <dbReference type="HAMAP-Rule" id="MF_00161"/>
    </source>
</evidence>
<reference evidence="13" key="1">
    <citation type="submission" date="2017-06" db="EMBL/GenBank/DDBJ databases">
        <title>Whole genome sequence of Laribacter hongkongensis LHGZ1.</title>
        <authorList>
            <person name="Chen D."/>
            <person name="Wu H."/>
            <person name="Chen J."/>
        </authorList>
    </citation>
    <scope>NUCLEOTIDE SEQUENCE [LARGE SCALE GENOMIC DNA]</scope>
    <source>
        <strain evidence="13">LHGZ1</strain>
    </source>
</reference>
<feature type="active site" evidence="9">
    <location>
        <position position="130"/>
    </location>
</feature>
<dbReference type="AlphaFoldDB" id="A0A248LFC7"/>
<dbReference type="HAMAP" id="MF_00161">
    <property type="entry name" value="LspA"/>
    <property type="match status" value="1"/>
</dbReference>
<evidence type="ECO:0000256" key="2">
    <source>
        <dbReference type="ARBA" id="ARBA00022475"/>
    </source>
</evidence>
<dbReference type="Proteomes" id="UP000197424">
    <property type="component" value="Chromosome"/>
</dbReference>
<dbReference type="EC" id="3.4.23.36" evidence="9"/>
<evidence type="ECO:0000256" key="1">
    <source>
        <dbReference type="ARBA" id="ARBA00006139"/>
    </source>
</evidence>
<dbReference type="PANTHER" id="PTHR33695:SF1">
    <property type="entry name" value="LIPOPROTEIN SIGNAL PEPTIDASE"/>
    <property type="match status" value="1"/>
</dbReference>
<accession>A0A248LFC7</accession>
<evidence type="ECO:0000256" key="10">
    <source>
        <dbReference type="RuleBase" id="RU000594"/>
    </source>
</evidence>
<evidence type="ECO:0000256" key="6">
    <source>
        <dbReference type="ARBA" id="ARBA00022801"/>
    </source>
</evidence>
<keyword evidence="5 9" id="KW-0064">Aspartyl protease</keyword>
<feature type="transmembrane region" description="Helical" evidence="9">
    <location>
        <begin position="103"/>
        <end position="120"/>
    </location>
</feature>
<dbReference type="PROSITE" id="PS00855">
    <property type="entry name" value="SPASE_II"/>
    <property type="match status" value="1"/>
</dbReference>
<gene>
    <name evidence="9" type="primary">lspA</name>
    <name evidence="12" type="ORF">LHGZ1_0606</name>
</gene>
<evidence type="ECO:0000256" key="7">
    <source>
        <dbReference type="ARBA" id="ARBA00022989"/>
    </source>
</evidence>
<feature type="active site" evidence="9">
    <location>
        <position position="148"/>
    </location>
</feature>
<keyword evidence="8 9" id="KW-0472">Membrane</keyword>
<evidence type="ECO:0000256" key="5">
    <source>
        <dbReference type="ARBA" id="ARBA00022750"/>
    </source>
</evidence>
<dbReference type="UniPathway" id="UPA00665"/>
<comment type="pathway">
    <text evidence="9">Protein modification; lipoprotein biosynthesis (signal peptide cleavage).</text>
</comment>
<evidence type="ECO:0000256" key="8">
    <source>
        <dbReference type="ARBA" id="ARBA00023136"/>
    </source>
</evidence>
<evidence type="ECO:0000256" key="11">
    <source>
        <dbReference type="RuleBase" id="RU004181"/>
    </source>
</evidence>
<dbReference type="InterPro" id="IPR001872">
    <property type="entry name" value="Peptidase_A8"/>
</dbReference>
<name>A0A248LFC7_9NEIS</name>
<dbReference type="PRINTS" id="PR00781">
    <property type="entry name" value="LIPOSIGPTASE"/>
</dbReference>
<dbReference type="GO" id="GO:0004190">
    <property type="term" value="F:aspartic-type endopeptidase activity"/>
    <property type="evidence" value="ECO:0007669"/>
    <property type="project" value="UniProtKB-UniRule"/>
</dbReference>
<comment type="catalytic activity">
    <reaction evidence="9 10">
        <text>Release of signal peptides from bacterial membrane prolipoproteins. Hydrolyzes -Xaa-Yaa-Zaa-|-(S,diacylglyceryl)Cys-, in which Xaa is hydrophobic (preferably Leu), and Yaa (Ala or Ser) and Zaa (Gly or Ala) have small, neutral side chains.</text>
        <dbReference type="EC" id="3.4.23.36"/>
    </reaction>
</comment>
<evidence type="ECO:0000313" key="12">
    <source>
        <dbReference type="EMBL" id="ASJ23437.1"/>
    </source>
</evidence>
<proteinExistence type="inferred from homology"/>
<dbReference type="PANTHER" id="PTHR33695">
    <property type="entry name" value="LIPOPROTEIN SIGNAL PEPTIDASE"/>
    <property type="match status" value="1"/>
</dbReference>
<dbReference type="Pfam" id="PF01252">
    <property type="entry name" value="Peptidase_A8"/>
    <property type="match status" value="1"/>
</dbReference>
<comment type="function">
    <text evidence="9 10">This protein specifically catalyzes the removal of signal peptides from prolipoproteins.</text>
</comment>
<comment type="similarity">
    <text evidence="1 9 11">Belongs to the peptidase A8 family.</text>
</comment>
<feature type="transmembrane region" description="Helical" evidence="9">
    <location>
        <begin position="75"/>
        <end position="96"/>
    </location>
</feature>
<evidence type="ECO:0000256" key="4">
    <source>
        <dbReference type="ARBA" id="ARBA00022692"/>
    </source>
</evidence>
<dbReference type="GO" id="GO:0005886">
    <property type="term" value="C:plasma membrane"/>
    <property type="evidence" value="ECO:0007669"/>
    <property type="project" value="UniProtKB-SubCell"/>
</dbReference>